<feature type="compositionally biased region" description="Polar residues" evidence="1">
    <location>
        <begin position="1"/>
        <end position="12"/>
    </location>
</feature>
<evidence type="ECO:0000313" key="2">
    <source>
        <dbReference type="EMBL" id="KAG5290666.1"/>
    </source>
</evidence>
<sequence>MMSDNSNPQRQKGMSWDNKGQFHHSHQTIGFGEVEHPLHFFRREPEDSPHGPPSRIQVFGQCSSNLRSSCLRPTRLGQDAQQRSSLIPNFHYSNSNFCGLDPGNILSDIFAHKDHNSSRSRIFCYDILVALFPSCNAHGTTKGMEVRI</sequence>
<evidence type="ECO:0000313" key="3">
    <source>
        <dbReference type="Proteomes" id="UP000670092"/>
    </source>
</evidence>
<dbReference type="VEuPathDB" id="FungiDB:I7I52_07757"/>
<reference evidence="2 3" key="1">
    <citation type="submission" date="2021-01" db="EMBL/GenBank/DDBJ databases">
        <title>Chromosome-level genome assembly of a human fungal pathogen reveals clustering of transcriptionally co-regulated genes.</title>
        <authorList>
            <person name="Voorhies M."/>
            <person name="Cohen S."/>
            <person name="Shea T.P."/>
            <person name="Petrus S."/>
            <person name="Munoz J.F."/>
            <person name="Poplawski S."/>
            <person name="Goldman W.E."/>
            <person name="Michael T."/>
            <person name="Cuomo C.A."/>
            <person name="Sil A."/>
            <person name="Beyhan S."/>
        </authorList>
    </citation>
    <scope>NUCLEOTIDE SEQUENCE [LARGE SCALE GENOMIC DNA]</scope>
    <source>
        <strain evidence="2 3">G184AR</strain>
    </source>
</reference>
<organism evidence="2 3">
    <name type="scientific">Ajellomyces capsulatus</name>
    <name type="common">Darling's disease fungus</name>
    <name type="synonym">Histoplasma capsulatum</name>
    <dbReference type="NCBI Taxonomy" id="5037"/>
    <lineage>
        <taxon>Eukaryota</taxon>
        <taxon>Fungi</taxon>
        <taxon>Dikarya</taxon>
        <taxon>Ascomycota</taxon>
        <taxon>Pezizomycotina</taxon>
        <taxon>Eurotiomycetes</taxon>
        <taxon>Eurotiomycetidae</taxon>
        <taxon>Onygenales</taxon>
        <taxon>Ajellomycetaceae</taxon>
        <taxon>Histoplasma</taxon>
    </lineage>
</organism>
<dbReference type="OrthoDB" id="25029at2759"/>
<proteinExistence type="predicted"/>
<feature type="region of interest" description="Disordered" evidence="1">
    <location>
        <begin position="1"/>
        <end position="23"/>
    </location>
</feature>
<dbReference type="Proteomes" id="UP000670092">
    <property type="component" value="Unassembled WGS sequence"/>
</dbReference>
<dbReference type="EMBL" id="JAEVHI010000005">
    <property type="protein sequence ID" value="KAG5290666.1"/>
    <property type="molecule type" value="Genomic_DNA"/>
</dbReference>
<accession>A0A8H7YGF4</accession>
<protein>
    <submittedName>
        <fullName evidence="2">Uncharacterized protein</fullName>
    </submittedName>
</protein>
<gene>
    <name evidence="2" type="ORF">I7I52_07757</name>
</gene>
<name>A0A8H7YGF4_AJECA</name>
<dbReference type="AlphaFoldDB" id="A0A8H7YGF4"/>
<comment type="caution">
    <text evidence="2">The sequence shown here is derived from an EMBL/GenBank/DDBJ whole genome shotgun (WGS) entry which is preliminary data.</text>
</comment>
<evidence type="ECO:0000256" key="1">
    <source>
        <dbReference type="SAM" id="MobiDB-lite"/>
    </source>
</evidence>